<dbReference type="SUPFAM" id="SSF48264">
    <property type="entry name" value="Cytochrome P450"/>
    <property type="match status" value="2"/>
</dbReference>
<evidence type="ECO:0000256" key="12">
    <source>
        <dbReference type="ARBA" id="ARBA00023136"/>
    </source>
</evidence>
<dbReference type="OrthoDB" id="6428965at2759"/>
<dbReference type="GO" id="GO:0016705">
    <property type="term" value="F:oxidoreductase activity, acting on paired donors, with incorporation or reduction of molecular oxygen"/>
    <property type="evidence" value="ECO:0007669"/>
    <property type="project" value="InterPro"/>
</dbReference>
<dbReference type="PROSITE" id="PS00086">
    <property type="entry name" value="CYTOCHROME_P450"/>
    <property type="match status" value="1"/>
</dbReference>
<evidence type="ECO:0000256" key="5">
    <source>
        <dbReference type="ARBA" id="ARBA00022617"/>
    </source>
</evidence>
<keyword evidence="15" id="KW-1133">Transmembrane helix</keyword>
<keyword evidence="5 13" id="KW-0349">Heme</keyword>
<dbReference type="PRINTS" id="PR00463">
    <property type="entry name" value="EP450I"/>
</dbReference>
<dbReference type="EMBL" id="OC856029">
    <property type="protein sequence ID" value="CAD7623076.1"/>
    <property type="molecule type" value="Genomic_DNA"/>
</dbReference>
<dbReference type="AlphaFoldDB" id="A0A7R9KHL7"/>
<dbReference type="GO" id="GO:0005789">
    <property type="term" value="C:endoplasmic reticulum membrane"/>
    <property type="evidence" value="ECO:0007669"/>
    <property type="project" value="UniProtKB-SubCell"/>
</dbReference>
<keyword evidence="8" id="KW-0492">Microsome</keyword>
<keyword evidence="17" id="KW-1185">Reference proteome</keyword>
<comment type="subcellular location">
    <subcellularLocation>
        <location evidence="3">Endoplasmic reticulum membrane</location>
        <topology evidence="3">Peripheral membrane protein</topology>
    </subcellularLocation>
    <subcellularLocation>
        <location evidence="2">Microsome membrane</location>
        <topology evidence="2">Peripheral membrane protein</topology>
    </subcellularLocation>
</comment>
<dbReference type="InterPro" id="IPR036396">
    <property type="entry name" value="Cyt_P450_sf"/>
</dbReference>
<proteinExistence type="inferred from homology"/>
<comment type="similarity">
    <text evidence="4 14">Belongs to the cytochrome P450 family.</text>
</comment>
<keyword evidence="7" id="KW-0256">Endoplasmic reticulum</keyword>
<keyword evidence="11 14" id="KW-0503">Monooxygenase</keyword>
<dbReference type="PANTHER" id="PTHR24292">
    <property type="entry name" value="CYTOCHROME P450"/>
    <property type="match status" value="1"/>
</dbReference>
<keyword evidence="6 13" id="KW-0479">Metal-binding</keyword>
<dbReference type="EMBL" id="CAJPIZ010001454">
    <property type="protein sequence ID" value="CAG2103506.1"/>
    <property type="molecule type" value="Genomic_DNA"/>
</dbReference>
<organism evidence="16">
    <name type="scientific">Medioppia subpectinata</name>
    <dbReference type="NCBI Taxonomy" id="1979941"/>
    <lineage>
        <taxon>Eukaryota</taxon>
        <taxon>Metazoa</taxon>
        <taxon>Ecdysozoa</taxon>
        <taxon>Arthropoda</taxon>
        <taxon>Chelicerata</taxon>
        <taxon>Arachnida</taxon>
        <taxon>Acari</taxon>
        <taxon>Acariformes</taxon>
        <taxon>Sarcoptiformes</taxon>
        <taxon>Oribatida</taxon>
        <taxon>Brachypylina</taxon>
        <taxon>Oppioidea</taxon>
        <taxon>Oppiidae</taxon>
        <taxon>Medioppia</taxon>
    </lineage>
</organism>
<evidence type="ECO:0000256" key="4">
    <source>
        <dbReference type="ARBA" id="ARBA00010617"/>
    </source>
</evidence>
<feature type="transmembrane region" description="Helical" evidence="15">
    <location>
        <begin position="27"/>
        <end position="47"/>
    </location>
</feature>
<evidence type="ECO:0000313" key="16">
    <source>
        <dbReference type="EMBL" id="CAD7623076.1"/>
    </source>
</evidence>
<evidence type="ECO:0000256" key="1">
    <source>
        <dbReference type="ARBA" id="ARBA00001971"/>
    </source>
</evidence>
<protein>
    <recommendedName>
        <fullName evidence="18">Cytochrome P450</fullName>
    </recommendedName>
</protein>
<feature type="binding site" description="axial binding residue" evidence="13">
    <location>
        <position position="439"/>
    </location>
    <ligand>
        <name>heme</name>
        <dbReference type="ChEBI" id="CHEBI:30413"/>
    </ligand>
    <ligandPart>
        <name>Fe</name>
        <dbReference type="ChEBI" id="CHEBI:18248"/>
    </ligandPart>
</feature>
<evidence type="ECO:0000256" key="9">
    <source>
        <dbReference type="ARBA" id="ARBA00023002"/>
    </source>
</evidence>
<dbReference type="GO" id="GO:0020037">
    <property type="term" value="F:heme binding"/>
    <property type="evidence" value="ECO:0007669"/>
    <property type="project" value="InterPro"/>
</dbReference>
<dbReference type="InterPro" id="IPR002401">
    <property type="entry name" value="Cyt_P450_E_grp-I"/>
</dbReference>
<evidence type="ECO:0000256" key="7">
    <source>
        <dbReference type="ARBA" id="ARBA00022824"/>
    </source>
</evidence>
<keyword evidence="12 15" id="KW-0472">Membrane</keyword>
<name>A0A7R9KHL7_9ACAR</name>
<keyword evidence="15" id="KW-0812">Transmembrane</keyword>
<keyword evidence="9 14" id="KW-0560">Oxidoreductase</keyword>
<evidence type="ECO:0000256" key="6">
    <source>
        <dbReference type="ARBA" id="ARBA00022723"/>
    </source>
</evidence>
<dbReference type="Pfam" id="PF00067">
    <property type="entry name" value="p450"/>
    <property type="match status" value="3"/>
</dbReference>
<evidence type="ECO:0000256" key="13">
    <source>
        <dbReference type="PIRSR" id="PIRSR602401-1"/>
    </source>
</evidence>
<keyword evidence="10 13" id="KW-0408">Iron</keyword>
<sequence length="647" mass="74267">MEPTRCLGNETCAVITTNDMVKEYSTGAMYILFLIQEALVVIIVYSLRIPPPIPLQEAWLVLPKHPLGGVEEASSYTKVNFLTKNYKFWTSRGINGPKPIVLFGTFYQNFFKPMTEVAVDNSTKYGKVYGGFFGTRPFLMISDPKLVKEIMIKDFHLFADRDDMITGDSLNDRSLFNLKGDEWKNMRSIISPTFSSGKMRSMHPIISNCVKNLEKQFETSVRNGKQEIELKKMMSNLTMDVISQCAFGTELDIYGGKTSDFITYAQKIVQPSFRLWFVFLMVVSFPKFIQWTGMSLQDPGASTFFRAAIRSIISRRKSDKTKQRDYLQLILNAQNKTLDTTDEPDVEGDKSDQIYGETDQLKDQKINKSKIPSEDYKLGDTGITIPKGTTVDVDIQSIHHNPEYYPNPDRWDPERFMPENRDQLVPYTYMPFGMGPRNCVGMRFALMEAKTAIAHLVNKYLTRNFNYWKSRGIDGPKPIALFGTFYQIFFKPNPIVVLENARKYGNIHGAFLGNRPMLCIADPDLIRDIAIKDFHVFVDHNDFQSGDPFSDRSLFNLMGDEWRKMRSIISPTFSSGKMRSMHPIVTDCVHRLENYLMEKVINNVRHNKEIELKKAMSDLTMDVITSCAFGTQLECKYITTHIHLNQL</sequence>
<gene>
    <name evidence="16" type="ORF">OSB1V03_LOCUS3536</name>
</gene>
<evidence type="ECO:0000256" key="11">
    <source>
        <dbReference type="ARBA" id="ARBA00023033"/>
    </source>
</evidence>
<dbReference type="InterPro" id="IPR001128">
    <property type="entry name" value="Cyt_P450"/>
</dbReference>
<comment type="cofactor">
    <cofactor evidence="1 13">
        <name>heme</name>
        <dbReference type="ChEBI" id="CHEBI:30413"/>
    </cofactor>
</comment>
<evidence type="ECO:0000256" key="2">
    <source>
        <dbReference type="ARBA" id="ARBA00004174"/>
    </source>
</evidence>
<dbReference type="InterPro" id="IPR050476">
    <property type="entry name" value="Insect_CytP450_Detox"/>
</dbReference>
<evidence type="ECO:0000256" key="10">
    <source>
        <dbReference type="ARBA" id="ARBA00023004"/>
    </source>
</evidence>
<evidence type="ECO:0000256" key="15">
    <source>
        <dbReference type="SAM" id="Phobius"/>
    </source>
</evidence>
<evidence type="ECO:0000256" key="14">
    <source>
        <dbReference type="RuleBase" id="RU000461"/>
    </source>
</evidence>
<dbReference type="Proteomes" id="UP000759131">
    <property type="component" value="Unassembled WGS sequence"/>
</dbReference>
<reference evidence="16" key="1">
    <citation type="submission" date="2020-11" db="EMBL/GenBank/DDBJ databases">
        <authorList>
            <person name="Tran Van P."/>
        </authorList>
    </citation>
    <scope>NUCLEOTIDE SEQUENCE</scope>
</reference>
<evidence type="ECO:0000313" key="17">
    <source>
        <dbReference type="Proteomes" id="UP000759131"/>
    </source>
</evidence>
<accession>A0A7R9KHL7</accession>
<evidence type="ECO:0000256" key="3">
    <source>
        <dbReference type="ARBA" id="ARBA00004406"/>
    </source>
</evidence>
<dbReference type="GO" id="GO:0005506">
    <property type="term" value="F:iron ion binding"/>
    <property type="evidence" value="ECO:0007669"/>
    <property type="project" value="InterPro"/>
</dbReference>
<dbReference type="GO" id="GO:0004497">
    <property type="term" value="F:monooxygenase activity"/>
    <property type="evidence" value="ECO:0007669"/>
    <property type="project" value="UniProtKB-KW"/>
</dbReference>
<dbReference type="PANTHER" id="PTHR24292:SF54">
    <property type="entry name" value="CYP9F3-RELATED"/>
    <property type="match status" value="1"/>
</dbReference>
<dbReference type="InterPro" id="IPR017972">
    <property type="entry name" value="Cyt_P450_CS"/>
</dbReference>
<dbReference type="Gene3D" id="1.10.630.10">
    <property type="entry name" value="Cytochrome P450"/>
    <property type="match status" value="3"/>
</dbReference>
<evidence type="ECO:0008006" key="18">
    <source>
        <dbReference type="Google" id="ProtNLM"/>
    </source>
</evidence>
<evidence type="ECO:0000256" key="8">
    <source>
        <dbReference type="ARBA" id="ARBA00022848"/>
    </source>
</evidence>